<dbReference type="EMBL" id="LNQL01000001">
    <property type="protein sequence ID" value="KSU50542.1"/>
    <property type="molecule type" value="Genomic_DNA"/>
</dbReference>
<accession>A0A0V8GJT7</accession>
<organism evidence="3 5">
    <name type="scientific">Exiguobacterium indicum</name>
    <dbReference type="NCBI Taxonomy" id="296995"/>
    <lineage>
        <taxon>Bacteria</taxon>
        <taxon>Bacillati</taxon>
        <taxon>Bacillota</taxon>
        <taxon>Bacilli</taxon>
        <taxon>Bacillales</taxon>
        <taxon>Bacillales Family XII. Incertae Sedis</taxon>
        <taxon>Exiguobacterium</taxon>
    </lineage>
</organism>
<evidence type="ECO:0000313" key="5">
    <source>
        <dbReference type="Proteomes" id="UP000053797"/>
    </source>
</evidence>
<evidence type="ECO:0000313" key="4">
    <source>
        <dbReference type="EMBL" id="KTR26405.1"/>
    </source>
</evidence>
<dbReference type="InterPro" id="IPR013815">
    <property type="entry name" value="ATP_grasp_subdomain_1"/>
</dbReference>
<dbReference type="InterPro" id="IPR013651">
    <property type="entry name" value="ATP-grasp_RimK-type"/>
</dbReference>
<dbReference type="Gene3D" id="3.30.1490.20">
    <property type="entry name" value="ATP-grasp fold, A domain"/>
    <property type="match status" value="1"/>
</dbReference>
<dbReference type="OrthoDB" id="1704979at2"/>
<keyword evidence="1" id="KW-0547">Nucleotide-binding</keyword>
<evidence type="ECO:0000313" key="6">
    <source>
        <dbReference type="Proteomes" id="UP000072605"/>
    </source>
</evidence>
<dbReference type="Proteomes" id="UP000053797">
    <property type="component" value="Unassembled WGS sequence"/>
</dbReference>
<keyword evidence="1" id="KW-0067">ATP-binding</keyword>
<gene>
    <name evidence="3" type="ORF">AS033_03945</name>
    <name evidence="4" type="ORF">RSA11_10385</name>
</gene>
<dbReference type="PROSITE" id="PS50975">
    <property type="entry name" value="ATP_GRASP"/>
    <property type="match status" value="1"/>
</dbReference>
<dbReference type="AlphaFoldDB" id="A0A0V8GJT7"/>
<dbReference type="Gene3D" id="3.30.470.20">
    <property type="entry name" value="ATP-grasp fold, B domain"/>
    <property type="match status" value="1"/>
</dbReference>
<dbReference type="GO" id="GO:0046872">
    <property type="term" value="F:metal ion binding"/>
    <property type="evidence" value="ECO:0007669"/>
    <property type="project" value="InterPro"/>
</dbReference>
<protein>
    <submittedName>
        <fullName evidence="3">Alpha-L-glutamate ligase</fullName>
    </submittedName>
</protein>
<reference evidence="3 5" key="1">
    <citation type="journal article" date="2015" name="Int. J. Syst. Evol. Microbiol.">
        <title>Exiguobacterium enclense sp. nov., isolated from sediment.</title>
        <authorList>
            <person name="Dastager S.G."/>
            <person name="Mawlankar R."/>
            <person name="Sonalkar V.V."/>
            <person name="Thorat M.N."/>
            <person name="Mual P."/>
            <person name="Verma A."/>
            <person name="Krishnamurthi S."/>
            <person name="Tang S.K."/>
            <person name="Li W.J."/>
        </authorList>
    </citation>
    <scope>NUCLEOTIDE SEQUENCE [LARGE SCALE GENOMIC DNA]</scope>
    <source>
        <strain evidence="3 5">NIO-1109</strain>
    </source>
</reference>
<comment type="caution">
    <text evidence="3">The sequence shown here is derived from an EMBL/GenBank/DDBJ whole genome shotgun (WGS) entry which is preliminary data.</text>
</comment>
<dbReference type="PANTHER" id="PTHR21621">
    <property type="entry name" value="RIBOSOMAL PROTEIN S6 MODIFICATION PROTEIN"/>
    <property type="match status" value="1"/>
</dbReference>
<keyword evidence="3" id="KW-0436">Ligase</keyword>
<dbReference type="Proteomes" id="UP000072605">
    <property type="component" value="Unassembled WGS sequence"/>
</dbReference>
<dbReference type="GO" id="GO:0018169">
    <property type="term" value="F:ribosomal S6-glutamic acid ligase activity"/>
    <property type="evidence" value="ECO:0007669"/>
    <property type="project" value="TreeGrafter"/>
</dbReference>
<dbReference type="InterPro" id="IPR011761">
    <property type="entry name" value="ATP-grasp"/>
</dbReference>
<name>A0A0V8GJT7_9BACL</name>
<evidence type="ECO:0000313" key="3">
    <source>
        <dbReference type="EMBL" id="KSU50542.1"/>
    </source>
</evidence>
<sequence length="258" mass="29635">MNFMQLLSFNMFRTIGIKTEHAKSDYHFDSLKKIEQADVVLFPEYWQIHSIIYGMKKPIFPSAATFHLGHDKIEMTRIFQTVIPDNIPRTGIYGKNEFTVERVLREFSFPFVAKTVRSSMGQGVHLIKNETDWKKYTDTHETFYIQEYIPNEKDLRVVVVGDQVLAAYWRVGGAQFLNNVAQGGVLDFDDVPQGAIDFVLALAKQLDIDHAGFDLIIRDGQWYVLEFNVFFGGEGLNHLGIHAPDTILEYVERKYGSS</sequence>
<dbReference type="RefSeq" id="WP_023468820.1">
    <property type="nucleotide sequence ID" value="NZ_JAXUAT010000009.1"/>
</dbReference>
<dbReference type="GO" id="GO:0005524">
    <property type="term" value="F:ATP binding"/>
    <property type="evidence" value="ECO:0007669"/>
    <property type="project" value="UniProtKB-UniRule"/>
</dbReference>
<dbReference type="Pfam" id="PF08443">
    <property type="entry name" value="RimK"/>
    <property type="match status" value="1"/>
</dbReference>
<dbReference type="PANTHER" id="PTHR21621:SF0">
    <property type="entry name" value="BETA-CITRYLGLUTAMATE SYNTHASE B-RELATED"/>
    <property type="match status" value="1"/>
</dbReference>
<evidence type="ECO:0000256" key="1">
    <source>
        <dbReference type="PROSITE-ProRule" id="PRU00409"/>
    </source>
</evidence>
<reference evidence="4 6" key="2">
    <citation type="journal article" date="2016" name="Front. Microbiol.">
        <title>Genomic Resource of Rice Seed Associated Bacteria.</title>
        <authorList>
            <person name="Midha S."/>
            <person name="Bansal K."/>
            <person name="Sharma S."/>
            <person name="Kumar N."/>
            <person name="Patil P.P."/>
            <person name="Chaudhry V."/>
            <person name="Patil P.B."/>
        </authorList>
    </citation>
    <scope>NUCLEOTIDE SEQUENCE [LARGE SCALE GENOMIC DNA]</scope>
    <source>
        <strain evidence="4 6">RSA11</strain>
    </source>
</reference>
<evidence type="ECO:0000259" key="2">
    <source>
        <dbReference type="PROSITE" id="PS50975"/>
    </source>
</evidence>
<dbReference type="SUPFAM" id="SSF56059">
    <property type="entry name" value="Glutathione synthetase ATP-binding domain-like"/>
    <property type="match status" value="1"/>
</dbReference>
<feature type="domain" description="ATP-grasp" evidence="2">
    <location>
        <begin position="77"/>
        <end position="256"/>
    </location>
</feature>
<dbReference type="GO" id="GO:0005737">
    <property type="term" value="C:cytoplasm"/>
    <property type="evidence" value="ECO:0007669"/>
    <property type="project" value="TreeGrafter"/>
</dbReference>
<dbReference type="GO" id="GO:0009432">
    <property type="term" value="P:SOS response"/>
    <property type="evidence" value="ECO:0007669"/>
    <property type="project" value="TreeGrafter"/>
</dbReference>
<proteinExistence type="predicted"/>
<dbReference type="EMBL" id="LDQV01000024">
    <property type="protein sequence ID" value="KTR26405.1"/>
    <property type="molecule type" value="Genomic_DNA"/>
</dbReference>